<name>A0A7V4KF40_FERPE</name>
<evidence type="ECO:0000256" key="2">
    <source>
        <dbReference type="ARBA" id="ARBA00022676"/>
    </source>
</evidence>
<proteinExistence type="inferred from homology"/>
<dbReference type="InterPro" id="IPR029044">
    <property type="entry name" value="Nucleotide-diphossugar_trans"/>
</dbReference>
<dbReference type="GO" id="GO:0016757">
    <property type="term" value="F:glycosyltransferase activity"/>
    <property type="evidence" value="ECO:0007669"/>
    <property type="project" value="UniProtKB-KW"/>
</dbReference>
<comment type="similarity">
    <text evidence="1">Belongs to the glycosyltransferase 2 family.</text>
</comment>
<comment type="caution">
    <text evidence="5">The sequence shown here is derived from an EMBL/GenBank/DDBJ whole genome shotgun (WGS) entry which is preliminary data.</text>
</comment>
<evidence type="ECO:0000256" key="3">
    <source>
        <dbReference type="ARBA" id="ARBA00022679"/>
    </source>
</evidence>
<keyword evidence="3 5" id="KW-0808">Transferase</keyword>
<sequence>MNWKTAAIIVTYNRKGLLGECLEAIINQTTHPDGIVIIDNASTDGTETFLKDSGYIYEIPPKEYSEIWYSESVYINNEKQKAVKIHYVRLPVNTGGAGGFYHGIKFAYSKGYDLFWLMDDDTIPTENALERLIDKYDTLSNKGVRVGFVCSKALWIDGTVTLMNVPVIITGIDDMPFNSFEENNVLIVKAASFVSILIPREVVKTVGLPIKEFFIWSDDVEYTLRITMNGFLGFYTKDSVIVHKSKSNYKPSTVNDWRYYYFIRNQLLVTRLHLKKIYPLHLGYLLLSTFKQPLNLWIPHLKACFSSMFFKFKIEKVDI</sequence>
<feature type="domain" description="Glycosyltransferase 2-like" evidence="4">
    <location>
        <begin position="8"/>
        <end position="52"/>
    </location>
</feature>
<dbReference type="CDD" id="cd04185">
    <property type="entry name" value="GT_2_like_b"/>
    <property type="match status" value="1"/>
</dbReference>
<organism evidence="5">
    <name type="scientific">Fervidobacterium pennivorans</name>
    <dbReference type="NCBI Taxonomy" id="93466"/>
    <lineage>
        <taxon>Bacteria</taxon>
        <taxon>Thermotogati</taxon>
        <taxon>Thermotogota</taxon>
        <taxon>Thermotogae</taxon>
        <taxon>Thermotogales</taxon>
        <taxon>Fervidobacteriaceae</taxon>
        <taxon>Fervidobacterium</taxon>
    </lineage>
</organism>
<dbReference type="SUPFAM" id="SSF53448">
    <property type="entry name" value="Nucleotide-diphospho-sugar transferases"/>
    <property type="match status" value="1"/>
</dbReference>
<feature type="domain" description="Glycosyltransferase 2-like" evidence="4">
    <location>
        <begin position="81"/>
        <end position="144"/>
    </location>
</feature>
<gene>
    <name evidence="5" type="ORF">ENT78_10895</name>
</gene>
<dbReference type="InterPro" id="IPR001173">
    <property type="entry name" value="Glyco_trans_2-like"/>
</dbReference>
<dbReference type="PANTHER" id="PTHR43179">
    <property type="entry name" value="RHAMNOSYLTRANSFERASE WBBL"/>
    <property type="match status" value="1"/>
</dbReference>
<keyword evidence="2" id="KW-0328">Glycosyltransferase</keyword>
<protein>
    <submittedName>
        <fullName evidence="5">Glycosyltransferase</fullName>
    </submittedName>
</protein>
<evidence type="ECO:0000259" key="4">
    <source>
        <dbReference type="Pfam" id="PF00535"/>
    </source>
</evidence>
<dbReference type="EMBL" id="DSZZ01000503">
    <property type="protein sequence ID" value="HGU54008.1"/>
    <property type="molecule type" value="Genomic_DNA"/>
</dbReference>
<evidence type="ECO:0000313" key="5">
    <source>
        <dbReference type="EMBL" id="HGU54008.1"/>
    </source>
</evidence>
<dbReference type="PANTHER" id="PTHR43179:SF12">
    <property type="entry name" value="GALACTOFURANOSYLTRANSFERASE GLFT2"/>
    <property type="match status" value="1"/>
</dbReference>
<dbReference type="Pfam" id="PF00535">
    <property type="entry name" value="Glycos_transf_2"/>
    <property type="match status" value="2"/>
</dbReference>
<accession>A0A7V4KF40</accession>
<dbReference type="AlphaFoldDB" id="A0A7V4KF40"/>
<dbReference type="Gene3D" id="3.90.550.10">
    <property type="entry name" value="Spore Coat Polysaccharide Biosynthesis Protein SpsA, Chain A"/>
    <property type="match status" value="1"/>
</dbReference>
<evidence type="ECO:0000256" key="1">
    <source>
        <dbReference type="ARBA" id="ARBA00006739"/>
    </source>
</evidence>
<reference evidence="5" key="1">
    <citation type="journal article" date="2020" name="mSystems">
        <title>Genome- and Community-Level Interaction Insights into Carbon Utilization and Element Cycling Functions of Hydrothermarchaeota in Hydrothermal Sediment.</title>
        <authorList>
            <person name="Zhou Z."/>
            <person name="Liu Y."/>
            <person name="Xu W."/>
            <person name="Pan J."/>
            <person name="Luo Z.H."/>
            <person name="Li M."/>
        </authorList>
    </citation>
    <scope>NUCLEOTIDE SEQUENCE [LARGE SCALE GENOMIC DNA]</scope>
    <source>
        <strain evidence="5">SpSt-61</strain>
    </source>
</reference>